<evidence type="ECO:0000313" key="6">
    <source>
        <dbReference type="EMBL" id="SHE30561.1"/>
    </source>
</evidence>
<protein>
    <recommendedName>
        <fullName evidence="3">SsrA-binding protein</fullName>
    </recommendedName>
    <alternativeName>
        <fullName evidence="3">Small protein B</fullName>
    </alternativeName>
</protein>
<evidence type="ECO:0000313" key="8">
    <source>
        <dbReference type="Proteomes" id="UP000184533"/>
    </source>
</evidence>
<keyword evidence="7" id="KW-1185">Reference proteome</keyword>
<keyword evidence="2 3" id="KW-0694">RNA-binding</keyword>
<dbReference type="GO" id="GO:0070929">
    <property type="term" value="P:trans-translation"/>
    <property type="evidence" value="ECO:0007669"/>
    <property type="project" value="UniProtKB-UniRule"/>
</dbReference>
<dbReference type="NCBIfam" id="TIGR00086">
    <property type="entry name" value="smpB"/>
    <property type="match status" value="1"/>
</dbReference>
<evidence type="ECO:0000313" key="5">
    <source>
        <dbReference type="EMBL" id="KKB85736.1"/>
    </source>
</evidence>
<evidence type="ECO:0000256" key="3">
    <source>
        <dbReference type="HAMAP-Rule" id="MF_00023"/>
    </source>
</evidence>
<organism evidence="5 7">
    <name type="scientific">Devosia limi DSM 17137</name>
    <dbReference type="NCBI Taxonomy" id="1121477"/>
    <lineage>
        <taxon>Bacteria</taxon>
        <taxon>Pseudomonadati</taxon>
        <taxon>Pseudomonadota</taxon>
        <taxon>Alphaproteobacteria</taxon>
        <taxon>Hyphomicrobiales</taxon>
        <taxon>Devosiaceae</taxon>
        <taxon>Devosia</taxon>
    </lineage>
</organism>
<reference evidence="5 7" key="1">
    <citation type="submission" date="2015-03" db="EMBL/GenBank/DDBJ databases">
        <authorList>
            <person name="Hassan Y.I."/>
            <person name="Lepp D."/>
            <person name="Zhou T."/>
        </authorList>
    </citation>
    <scope>NUCLEOTIDE SEQUENCE [LARGE SCALE GENOMIC DNA]</scope>
    <source>
        <strain evidence="5 7">DSM 17137</strain>
    </source>
</reference>
<evidence type="ECO:0000313" key="7">
    <source>
        <dbReference type="Proteomes" id="UP000033608"/>
    </source>
</evidence>
<feature type="region of interest" description="Disordered" evidence="4">
    <location>
        <begin position="138"/>
        <end position="165"/>
    </location>
</feature>
<accession>A0A0F5LTX4</accession>
<dbReference type="RefSeq" id="WP_046134289.1">
    <property type="nucleotide sequence ID" value="NZ_FQVC01000001.1"/>
</dbReference>
<dbReference type="Proteomes" id="UP000184533">
    <property type="component" value="Unassembled WGS sequence"/>
</dbReference>
<dbReference type="PATRIC" id="fig|1121477.3.peg.2164"/>
<keyword evidence="1 3" id="KW-0963">Cytoplasm</keyword>
<dbReference type="InterPro" id="IPR023620">
    <property type="entry name" value="SmpB"/>
</dbReference>
<gene>
    <name evidence="3" type="primary">smpB</name>
    <name evidence="6" type="ORF">SAMN02745223_00012</name>
    <name evidence="5" type="ORF">VW29_05395</name>
</gene>
<dbReference type="PANTHER" id="PTHR30308">
    <property type="entry name" value="TMRNA-BINDING COMPONENT OF TRANS-TRANSLATION TAGGING COMPLEX"/>
    <property type="match status" value="1"/>
</dbReference>
<dbReference type="PANTHER" id="PTHR30308:SF2">
    <property type="entry name" value="SSRA-BINDING PROTEIN"/>
    <property type="match status" value="1"/>
</dbReference>
<dbReference type="GO" id="GO:0005829">
    <property type="term" value="C:cytosol"/>
    <property type="evidence" value="ECO:0007669"/>
    <property type="project" value="TreeGrafter"/>
</dbReference>
<evidence type="ECO:0000256" key="4">
    <source>
        <dbReference type="SAM" id="MobiDB-lite"/>
    </source>
</evidence>
<dbReference type="OrthoDB" id="9805462at2"/>
<dbReference type="NCBIfam" id="NF003843">
    <property type="entry name" value="PRK05422.1"/>
    <property type="match status" value="1"/>
</dbReference>
<dbReference type="AlphaFoldDB" id="A0A0F5LTX4"/>
<dbReference type="Proteomes" id="UP000033608">
    <property type="component" value="Unassembled WGS sequence"/>
</dbReference>
<evidence type="ECO:0000256" key="1">
    <source>
        <dbReference type="ARBA" id="ARBA00022490"/>
    </source>
</evidence>
<comment type="similarity">
    <text evidence="3">Belongs to the SmpB family.</text>
</comment>
<reference evidence="6 8" key="2">
    <citation type="submission" date="2016-11" db="EMBL/GenBank/DDBJ databases">
        <authorList>
            <person name="Jaros S."/>
            <person name="Januszkiewicz K."/>
            <person name="Wedrychowicz H."/>
        </authorList>
    </citation>
    <scope>NUCLEOTIDE SEQUENCE [LARGE SCALE GENOMIC DNA]</scope>
    <source>
        <strain evidence="6 8">DSM 17137</strain>
    </source>
</reference>
<dbReference type="GO" id="GO:0003723">
    <property type="term" value="F:RNA binding"/>
    <property type="evidence" value="ECO:0007669"/>
    <property type="project" value="UniProtKB-UniRule"/>
</dbReference>
<dbReference type="PROSITE" id="PS01317">
    <property type="entry name" value="SSRP"/>
    <property type="match status" value="1"/>
</dbReference>
<dbReference type="EMBL" id="LAJF01000045">
    <property type="protein sequence ID" value="KKB85736.1"/>
    <property type="molecule type" value="Genomic_DNA"/>
</dbReference>
<dbReference type="EMBL" id="FQVC01000001">
    <property type="protein sequence ID" value="SHE30561.1"/>
    <property type="molecule type" value="Genomic_DNA"/>
</dbReference>
<sequence>MAPRNDKAKNGVISHGLVAENRRARYDYEIGETLEAGLVLTGTEVKSLRLGKAQITEAYASPEKGELWLINAHIPEYLQANRFNHEEKRPRKLLVSKKQLAHLDQEVSRAGNSIVPLKLFFNDQGRAKVLIGLGKGKKNYDKRETERNRDWNRDKSRIMKEGGRG</sequence>
<dbReference type="SUPFAM" id="SSF74982">
    <property type="entry name" value="Small protein B (SmpB)"/>
    <property type="match status" value="1"/>
</dbReference>
<dbReference type="InterPro" id="IPR020081">
    <property type="entry name" value="SsrA-bd_prot_CS"/>
</dbReference>
<dbReference type="Gene3D" id="2.40.280.10">
    <property type="match status" value="1"/>
</dbReference>
<dbReference type="HAMAP" id="MF_00023">
    <property type="entry name" value="SmpB"/>
    <property type="match status" value="1"/>
</dbReference>
<comment type="subcellular location">
    <subcellularLocation>
        <location evidence="3">Cytoplasm</location>
    </subcellularLocation>
    <text evidence="3">The tmRNA-SmpB complex associates with stalled 70S ribosomes.</text>
</comment>
<dbReference type="GO" id="GO:0070930">
    <property type="term" value="P:trans-translation-dependent protein tagging"/>
    <property type="evidence" value="ECO:0007669"/>
    <property type="project" value="TreeGrafter"/>
</dbReference>
<dbReference type="STRING" id="1121477.SAMN02745223_00012"/>
<name>A0A0F5LTX4_9HYPH</name>
<comment type="function">
    <text evidence="3">Required for rescue of stalled ribosomes mediated by trans-translation. Binds to transfer-messenger RNA (tmRNA), required for stable association of tmRNA with ribosomes. tmRNA and SmpB together mimic tRNA shape, replacing the anticodon stem-loop with SmpB. tmRNA is encoded by the ssrA gene; the 2 termini fold to resemble tRNA(Ala) and it encodes a 'tag peptide', a short internal open reading frame. During trans-translation Ala-aminoacylated tmRNA acts like a tRNA, entering the A-site of stalled ribosomes, displacing the stalled mRNA. The ribosome then switches to translate the ORF on the tmRNA; the nascent peptide is terminated with the 'tag peptide' encoded by the tmRNA and targeted for degradation. The ribosome is freed to recommence translation, which seems to be the essential function of trans-translation.</text>
</comment>
<evidence type="ECO:0000256" key="2">
    <source>
        <dbReference type="ARBA" id="ARBA00022884"/>
    </source>
</evidence>
<dbReference type="CDD" id="cd09294">
    <property type="entry name" value="SmpB"/>
    <property type="match status" value="1"/>
</dbReference>
<proteinExistence type="inferred from homology"/>
<dbReference type="Pfam" id="PF01668">
    <property type="entry name" value="SmpB"/>
    <property type="match status" value="1"/>
</dbReference>
<dbReference type="InterPro" id="IPR000037">
    <property type="entry name" value="SsrA-bd_prot"/>
</dbReference>